<keyword evidence="10" id="KW-1185">Reference proteome</keyword>
<comment type="catalytic activity">
    <reaction evidence="1 6">
        <text>a beta-lactam + H2O = a substituted beta-amino acid</text>
        <dbReference type="Rhea" id="RHEA:20401"/>
        <dbReference type="ChEBI" id="CHEBI:15377"/>
        <dbReference type="ChEBI" id="CHEBI:35627"/>
        <dbReference type="ChEBI" id="CHEBI:140347"/>
        <dbReference type="EC" id="3.5.2.6"/>
    </reaction>
</comment>
<dbReference type="PANTHER" id="PTHR35333">
    <property type="entry name" value="BETA-LACTAMASE"/>
    <property type="match status" value="1"/>
</dbReference>
<dbReference type="PRINTS" id="PR00118">
    <property type="entry name" value="BLACTAMASEA"/>
</dbReference>
<feature type="chain" id="PRO_5045141233" description="Beta-lactamase" evidence="7">
    <location>
        <begin position="22"/>
        <end position="288"/>
    </location>
</feature>
<dbReference type="InterPro" id="IPR000871">
    <property type="entry name" value="Beta-lactam_class-A"/>
</dbReference>
<dbReference type="Gene3D" id="3.40.710.10">
    <property type="entry name" value="DD-peptidase/beta-lactamase superfamily"/>
    <property type="match status" value="1"/>
</dbReference>
<comment type="caution">
    <text evidence="9">The sequence shown here is derived from an EMBL/GenBank/DDBJ whole genome shotgun (WGS) entry which is preliminary data.</text>
</comment>
<proteinExistence type="inferred from homology"/>
<comment type="similarity">
    <text evidence="2 6">Belongs to the class-A beta-lactamase family.</text>
</comment>
<evidence type="ECO:0000256" key="1">
    <source>
        <dbReference type="ARBA" id="ARBA00001526"/>
    </source>
</evidence>
<evidence type="ECO:0000256" key="7">
    <source>
        <dbReference type="SAM" id="SignalP"/>
    </source>
</evidence>
<dbReference type="RefSeq" id="WP_377152022.1">
    <property type="nucleotide sequence ID" value="NZ_JBHSAF010000008.1"/>
</dbReference>
<dbReference type="PROSITE" id="PS00146">
    <property type="entry name" value="BETA_LACTAMASE_A"/>
    <property type="match status" value="1"/>
</dbReference>
<reference evidence="10" key="1">
    <citation type="journal article" date="2019" name="Int. J. Syst. Evol. Microbiol.">
        <title>The Global Catalogue of Microorganisms (GCM) 10K type strain sequencing project: providing services to taxonomists for standard genome sequencing and annotation.</title>
        <authorList>
            <consortium name="The Broad Institute Genomics Platform"/>
            <consortium name="The Broad Institute Genome Sequencing Center for Infectious Disease"/>
            <person name="Wu L."/>
            <person name="Ma J."/>
        </authorList>
    </citation>
    <scope>NUCLEOTIDE SEQUENCE [LARGE SCALE GENOMIC DNA]</scope>
    <source>
        <strain evidence="10">CCUG 54939</strain>
    </source>
</reference>
<name>A0ABV8CNE9_9GAMM</name>
<evidence type="ECO:0000256" key="2">
    <source>
        <dbReference type="ARBA" id="ARBA00009009"/>
    </source>
</evidence>
<evidence type="ECO:0000313" key="9">
    <source>
        <dbReference type="EMBL" id="MFC3913628.1"/>
    </source>
</evidence>
<dbReference type="EC" id="3.5.2.6" evidence="3 6"/>
<gene>
    <name evidence="9" type="primary">bla</name>
    <name evidence="9" type="ORF">ACFOSS_09125</name>
</gene>
<keyword evidence="4 6" id="KW-0378">Hydrolase</keyword>
<dbReference type="InterPro" id="IPR045155">
    <property type="entry name" value="Beta-lactam_cat"/>
</dbReference>
<evidence type="ECO:0000256" key="3">
    <source>
        <dbReference type="ARBA" id="ARBA00012865"/>
    </source>
</evidence>
<dbReference type="Proteomes" id="UP001595692">
    <property type="component" value="Unassembled WGS sequence"/>
</dbReference>
<organism evidence="9 10">
    <name type="scientific">Pseudaeromonas sharmana</name>
    <dbReference type="NCBI Taxonomy" id="328412"/>
    <lineage>
        <taxon>Bacteria</taxon>
        <taxon>Pseudomonadati</taxon>
        <taxon>Pseudomonadota</taxon>
        <taxon>Gammaproteobacteria</taxon>
        <taxon>Aeromonadales</taxon>
        <taxon>Aeromonadaceae</taxon>
        <taxon>Pseudaeromonas</taxon>
    </lineage>
</organism>
<feature type="signal peptide" evidence="7">
    <location>
        <begin position="1"/>
        <end position="21"/>
    </location>
</feature>
<evidence type="ECO:0000259" key="8">
    <source>
        <dbReference type="Pfam" id="PF13354"/>
    </source>
</evidence>
<keyword evidence="7" id="KW-0732">Signal</keyword>
<dbReference type="InterPro" id="IPR012338">
    <property type="entry name" value="Beta-lactam/transpept-like"/>
</dbReference>
<evidence type="ECO:0000313" key="10">
    <source>
        <dbReference type="Proteomes" id="UP001595692"/>
    </source>
</evidence>
<dbReference type="SUPFAM" id="SSF56601">
    <property type="entry name" value="beta-lactamase/transpeptidase-like"/>
    <property type="match status" value="1"/>
</dbReference>
<keyword evidence="5 6" id="KW-0046">Antibiotic resistance</keyword>
<sequence>MSYRLLLLLTLLGSVLIPAHATTAPTADLDRQLAALEQQHQGRLGVALYRPADGLRYGYRANERFPFASTFKALLAAAVLQRSEFAPHWLRQRVLYSEQDLLSYAPITRQHLAEGMSREELARAVVQYSDNTAANLLLAELGGVAAFNRFVSTLGDPVFALQRQEPDLNSALPGDLRDTTTPRAMATTLSRLALGNGLASPQQARLNAWLKGNTTGDAAIRAGVPSGWVVGDKTGGGGYGTTNDIAVLWPTDGEPMVLALYFTQTTPQAKPNQALLAEVTRRVLATYP</sequence>
<dbReference type="PANTHER" id="PTHR35333:SF3">
    <property type="entry name" value="BETA-LACTAMASE-TYPE TRANSPEPTIDASE FOLD CONTAINING PROTEIN"/>
    <property type="match status" value="1"/>
</dbReference>
<protein>
    <recommendedName>
        <fullName evidence="3 6">Beta-lactamase</fullName>
        <ecNumber evidence="3 6">3.5.2.6</ecNumber>
    </recommendedName>
</protein>
<evidence type="ECO:0000256" key="5">
    <source>
        <dbReference type="ARBA" id="ARBA00023251"/>
    </source>
</evidence>
<dbReference type="GO" id="GO:0008800">
    <property type="term" value="F:beta-lactamase activity"/>
    <property type="evidence" value="ECO:0007669"/>
    <property type="project" value="UniProtKB-EC"/>
</dbReference>
<feature type="domain" description="Beta-lactamase class A catalytic" evidence="8">
    <location>
        <begin position="50"/>
        <end position="260"/>
    </location>
</feature>
<dbReference type="Pfam" id="PF13354">
    <property type="entry name" value="Beta-lactamase2"/>
    <property type="match status" value="1"/>
</dbReference>
<accession>A0ABV8CNE9</accession>
<dbReference type="InterPro" id="IPR023650">
    <property type="entry name" value="Beta-lactam_class-A_AS"/>
</dbReference>
<evidence type="ECO:0000256" key="6">
    <source>
        <dbReference type="RuleBase" id="RU361140"/>
    </source>
</evidence>
<dbReference type="NCBIfam" id="NF033103">
    <property type="entry name" value="bla_class_A"/>
    <property type="match status" value="1"/>
</dbReference>
<dbReference type="EMBL" id="JBHSAF010000008">
    <property type="protein sequence ID" value="MFC3913628.1"/>
    <property type="molecule type" value="Genomic_DNA"/>
</dbReference>
<evidence type="ECO:0000256" key="4">
    <source>
        <dbReference type="ARBA" id="ARBA00022801"/>
    </source>
</evidence>